<protein>
    <recommendedName>
        <fullName evidence="3">Lipoprotein</fullName>
    </recommendedName>
</protein>
<name>A0A7X6BI56_9SPHN</name>
<sequence>MRKLFLIAAVFTASACASPKDRIAEGLTGYGVAEAPAQCVGAQLQRSLSLGQLQELGRVASATRARDPDPSRLTIDDFLRAASEVRDPRIAIEVAKAAGRCNLSPLGFAPAKYEMDDA</sequence>
<evidence type="ECO:0000313" key="2">
    <source>
        <dbReference type="Proteomes" id="UP000558192"/>
    </source>
</evidence>
<dbReference type="AlphaFoldDB" id="A0A7X6BI56"/>
<accession>A0A7X6BI56</accession>
<reference evidence="1 2" key="1">
    <citation type="submission" date="2020-03" db="EMBL/GenBank/DDBJ databases">
        <title>Genomic Encyclopedia of Type Strains, Phase IV (KMG-IV): sequencing the most valuable type-strain genomes for metagenomic binning, comparative biology and taxonomic classification.</title>
        <authorList>
            <person name="Goeker M."/>
        </authorList>
    </citation>
    <scope>NUCLEOTIDE SEQUENCE [LARGE SCALE GENOMIC DNA]</scope>
    <source>
        <strain evidence="1 2">DSM 16846</strain>
    </source>
</reference>
<proteinExistence type="predicted"/>
<organism evidence="1 2">
    <name type="scientific">Sphingomonas kaistensis</name>
    <dbReference type="NCBI Taxonomy" id="298708"/>
    <lineage>
        <taxon>Bacteria</taxon>
        <taxon>Pseudomonadati</taxon>
        <taxon>Pseudomonadota</taxon>
        <taxon>Alphaproteobacteria</taxon>
        <taxon>Sphingomonadales</taxon>
        <taxon>Sphingomonadaceae</taxon>
        <taxon>Sphingomonas</taxon>
    </lineage>
</organism>
<gene>
    <name evidence="1" type="ORF">GGQ97_002609</name>
</gene>
<dbReference type="EMBL" id="JAATJC010000001">
    <property type="protein sequence ID" value="NJC06816.1"/>
    <property type="molecule type" value="Genomic_DNA"/>
</dbReference>
<dbReference type="RefSeq" id="WP_209022864.1">
    <property type="nucleotide sequence ID" value="NZ_JAATJC010000001.1"/>
</dbReference>
<evidence type="ECO:0008006" key="3">
    <source>
        <dbReference type="Google" id="ProtNLM"/>
    </source>
</evidence>
<dbReference type="PROSITE" id="PS51257">
    <property type="entry name" value="PROKAR_LIPOPROTEIN"/>
    <property type="match status" value="1"/>
</dbReference>
<keyword evidence="2" id="KW-1185">Reference proteome</keyword>
<evidence type="ECO:0000313" key="1">
    <source>
        <dbReference type="EMBL" id="NJC06816.1"/>
    </source>
</evidence>
<dbReference type="Proteomes" id="UP000558192">
    <property type="component" value="Unassembled WGS sequence"/>
</dbReference>
<comment type="caution">
    <text evidence="1">The sequence shown here is derived from an EMBL/GenBank/DDBJ whole genome shotgun (WGS) entry which is preliminary data.</text>
</comment>